<comment type="similarity">
    <text evidence="2">Belongs to the TMEM86 family.</text>
</comment>
<dbReference type="RefSeq" id="WP_115068548.1">
    <property type="nucleotide sequence ID" value="NZ_UHID01000005.1"/>
</dbReference>
<evidence type="ECO:0000256" key="6">
    <source>
        <dbReference type="SAM" id="Phobius"/>
    </source>
</evidence>
<proteinExistence type="inferred from homology"/>
<evidence type="ECO:0000256" key="4">
    <source>
        <dbReference type="ARBA" id="ARBA00022989"/>
    </source>
</evidence>
<feature type="transmembrane region" description="Helical" evidence="6">
    <location>
        <begin position="146"/>
        <end position="175"/>
    </location>
</feature>
<comment type="subcellular location">
    <subcellularLocation>
        <location evidence="1">Membrane</location>
        <topology evidence="1">Multi-pass membrane protein</topology>
    </subcellularLocation>
</comment>
<name>A0A380NED3_STRGR</name>
<evidence type="ECO:0000256" key="3">
    <source>
        <dbReference type="ARBA" id="ARBA00022692"/>
    </source>
</evidence>
<accession>A0A380NED3</accession>
<feature type="transmembrane region" description="Helical" evidence="6">
    <location>
        <begin position="85"/>
        <end position="104"/>
    </location>
</feature>
<dbReference type="EMBL" id="UHID01000005">
    <property type="protein sequence ID" value="SUP37408.1"/>
    <property type="molecule type" value="Genomic_DNA"/>
</dbReference>
<dbReference type="InterPro" id="IPR012506">
    <property type="entry name" value="TMEM86B-like"/>
</dbReference>
<dbReference type="Proteomes" id="UP000254150">
    <property type="component" value="Unassembled WGS sequence"/>
</dbReference>
<evidence type="ECO:0000256" key="1">
    <source>
        <dbReference type="ARBA" id="ARBA00004141"/>
    </source>
</evidence>
<dbReference type="GO" id="GO:0016020">
    <property type="term" value="C:membrane"/>
    <property type="evidence" value="ECO:0007669"/>
    <property type="project" value="UniProtKB-SubCell"/>
</dbReference>
<sequence length="234" mass="24114">MSTASPLTPRRALAARLLLAAFAVVVALDLGGLLAGYPELHLAVKPLLLSVLAAWVAVRGGPPALIAAALFGWGGDTLLRFQDDTAFLLGMGSFAVGHLCYLLLFARYGTVPRRALPLGAAYAAALVLLVALLWPDLPAGLRLPVAGYSLLLTTMAFGALRLGAATAAGGLLFLLSDALIAMNIAEWHTPAPHDFWVMSTYLAAQYLLVTGVLRAAGAPGAAAAPDEPRPAVGA</sequence>
<organism evidence="7 8">
    <name type="scientific">Streptomyces griseus</name>
    <dbReference type="NCBI Taxonomy" id="1911"/>
    <lineage>
        <taxon>Bacteria</taxon>
        <taxon>Bacillati</taxon>
        <taxon>Actinomycetota</taxon>
        <taxon>Actinomycetes</taxon>
        <taxon>Kitasatosporales</taxon>
        <taxon>Streptomycetaceae</taxon>
        <taxon>Streptomyces</taxon>
    </lineage>
</organism>
<dbReference type="PANTHER" id="PTHR31885:SF6">
    <property type="entry name" value="GH04784P"/>
    <property type="match status" value="1"/>
</dbReference>
<feature type="transmembrane region" description="Helical" evidence="6">
    <location>
        <begin position="12"/>
        <end position="35"/>
    </location>
</feature>
<dbReference type="GO" id="GO:0016787">
    <property type="term" value="F:hydrolase activity"/>
    <property type="evidence" value="ECO:0007669"/>
    <property type="project" value="TreeGrafter"/>
</dbReference>
<feature type="transmembrane region" description="Helical" evidence="6">
    <location>
        <begin position="116"/>
        <end position="134"/>
    </location>
</feature>
<keyword evidence="3 6" id="KW-0812">Transmembrane</keyword>
<keyword evidence="5 6" id="KW-0472">Membrane</keyword>
<evidence type="ECO:0000256" key="2">
    <source>
        <dbReference type="ARBA" id="ARBA00007375"/>
    </source>
</evidence>
<dbReference type="Pfam" id="PF07947">
    <property type="entry name" value="YhhN"/>
    <property type="match status" value="1"/>
</dbReference>
<dbReference type="PANTHER" id="PTHR31885">
    <property type="entry name" value="GH04784P"/>
    <property type="match status" value="1"/>
</dbReference>
<protein>
    <submittedName>
        <fullName evidence="7">YhhN family protein</fullName>
    </submittedName>
</protein>
<evidence type="ECO:0000313" key="8">
    <source>
        <dbReference type="Proteomes" id="UP000254150"/>
    </source>
</evidence>
<reference evidence="7 8" key="1">
    <citation type="submission" date="2018-06" db="EMBL/GenBank/DDBJ databases">
        <authorList>
            <consortium name="Pathogen Informatics"/>
            <person name="Doyle S."/>
        </authorList>
    </citation>
    <scope>NUCLEOTIDE SEQUENCE [LARGE SCALE GENOMIC DNA]</scope>
    <source>
        <strain evidence="7 8">NCTC7807</strain>
    </source>
</reference>
<evidence type="ECO:0000313" key="7">
    <source>
        <dbReference type="EMBL" id="SUP37408.1"/>
    </source>
</evidence>
<feature type="transmembrane region" description="Helical" evidence="6">
    <location>
        <begin position="47"/>
        <end position="73"/>
    </location>
</feature>
<keyword evidence="4 6" id="KW-1133">Transmembrane helix</keyword>
<gene>
    <name evidence="7" type="ORF">NCTC7807_02531</name>
</gene>
<dbReference type="AlphaFoldDB" id="A0A380NED3"/>
<evidence type="ECO:0000256" key="5">
    <source>
        <dbReference type="ARBA" id="ARBA00023136"/>
    </source>
</evidence>